<comment type="subcellular location">
    <subcellularLocation>
        <location evidence="1">Cell membrane</location>
        <topology evidence="1">Multi-pass membrane protein</topology>
    </subcellularLocation>
</comment>
<evidence type="ECO:0000256" key="3">
    <source>
        <dbReference type="ARBA" id="ARBA00022676"/>
    </source>
</evidence>
<evidence type="ECO:0000256" key="2">
    <source>
        <dbReference type="ARBA" id="ARBA00022475"/>
    </source>
</evidence>
<feature type="transmembrane region" description="Helical" evidence="8">
    <location>
        <begin position="215"/>
        <end position="236"/>
    </location>
</feature>
<dbReference type="Proteomes" id="UP000229816">
    <property type="component" value="Unassembled WGS sequence"/>
</dbReference>
<comment type="caution">
    <text evidence="10">The sequence shown here is derived from an EMBL/GenBank/DDBJ whole genome shotgun (WGS) entry which is preliminary data.</text>
</comment>
<organism evidence="10 11">
    <name type="scientific">Candidatus Shapirobacteria bacterium CG_4_9_14_0_2_um_filter_39_11</name>
    <dbReference type="NCBI Taxonomy" id="1974478"/>
    <lineage>
        <taxon>Bacteria</taxon>
        <taxon>Candidatus Shapironibacteriota</taxon>
    </lineage>
</organism>
<evidence type="ECO:0000256" key="4">
    <source>
        <dbReference type="ARBA" id="ARBA00022679"/>
    </source>
</evidence>
<evidence type="ECO:0000256" key="7">
    <source>
        <dbReference type="ARBA" id="ARBA00023136"/>
    </source>
</evidence>
<keyword evidence="4" id="KW-0808">Transferase</keyword>
<gene>
    <name evidence="10" type="ORF">CO054_02390</name>
</gene>
<feature type="transmembrane region" description="Helical" evidence="8">
    <location>
        <begin position="6"/>
        <end position="22"/>
    </location>
</feature>
<evidence type="ECO:0000256" key="1">
    <source>
        <dbReference type="ARBA" id="ARBA00004651"/>
    </source>
</evidence>
<dbReference type="GO" id="GO:0000030">
    <property type="term" value="F:mannosyltransferase activity"/>
    <property type="evidence" value="ECO:0007669"/>
    <property type="project" value="InterPro"/>
</dbReference>
<dbReference type="EMBL" id="PFSF01000050">
    <property type="protein sequence ID" value="PJC28020.1"/>
    <property type="molecule type" value="Genomic_DNA"/>
</dbReference>
<proteinExistence type="predicted"/>
<reference evidence="11" key="1">
    <citation type="submission" date="2017-09" db="EMBL/GenBank/DDBJ databases">
        <title>Depth-based differentiation of microbial function through sediment-hosted aquifers and enrichment of novel symbionts in the deep terrestrial subsurface.</title>
        <authorList>
            <person name="Probst A.J."/>
            <person name="Ladd B."/>
            <person name="Jarett J.K."/>
            <person name="Geller-Mcgrath D.E."/>
            <person name="Sieber C.M.K."/>
            <person name="Emerson J.B."/>
            <person name="Anantharaman K."/>
            <person name="Thomas B.C."/>
            <person name="Malmstrom R."/>
            <person name="Stieglmeier M."/>
            <person name="Klingl A."/>
            <person name="Woyke T."/>
            <person name="Ryan C.M."/>
            <person name="Banfield J.F."/>
        </authorList>
    </citation>
    <scope>NUCLEOTIDE SEQUENCE [LARGE SCALE GENOMIC DNA]</scope>
</reference>
<accession>A0A2M8ESC0</accession>
<dbReference type="GO" id="GO:0006493">
    <property type="term" value="P:protein O-linked glycosylation"/>
    <property type="evidence" value="ECO:0007669"/>
    <property type="project" value="InterPro"/>
</dbReference>
<feature type="transmembrane region" description="Helical" evidence="8">
    <location>
        <begin position="92"/>
        <end position="112"/>
    </location>
</feature>
<sequence>MNKQKQLIFILIVLVATILRFYKLDQYPVGFHIDEASLGYNAYSLAKTGRDENSLLFPLHIDMFGDFRPAGYQYLDILPIKLFGLNEFATRLPSALFGAATTVAIFLLTVAIFENYTLGLLAAGLTAFSPWHIVISRASAETIVALFFIILGAYFFLSGIKGKTRQFFWATVFWLASLFFYHSSRVFVPLLGIIFSALAYPLWQKKKRNFKLSLFLSLLVIFFLSLFLVFGAGGGAGRFRQVSIFHFPEIRLVLEEQIREDGVAGMPILAVRSFHNKVVNYGFGYLKEYFRYFSLNFLFIEGGFPLWYQVPNMGLMYIIELPFLFVGLYLLIKNSAKNRLFLIPMIWLFLGPTVAALTRDDVPNVQRSLVMLPALSLITAYGLWGSLEWVKEKFGLAIQKLTILVLVLLFCWNFSYFLHQYYIHSRVHRPWYRFNGFKEMVLAVNELEPDYDKVVVTKSQGGIYMHFLFFQKFDPEEYQKLGSPKDKDYQGFGKLVFVPGSCPTDPLVGSSKEPDAKVLFVASGTCEEPPFSSEETKLIKREDGTVAFRIYPGEGRNE</sequence>
<feature type="transmembrane region" description="Helical" evidence="8">
    <location>
        <begin position="186"/>
        <end position="203"/>
    </location>
</feature>
<dbReference type="InterPro" id="IPR003342">
    <property type="entry name" value="ArnT-like_N"/>
</dbReference>
<dbReference type="PANTHER" id="PTHR33908:SF11">
    <property type="entry name" value="MEMBRANE PROTEIN"/>
    <property type="match status" value="1"/>
</dbReference>
<dbReference type="Pfam" id="PF02366">
    <property type="entry name" value="PMT"/>
    <property type="match status" value="1"/>
</dbReference>
<feature type="transmembrane region" description="Helical" evidence="8">
    <location>
        <begin position="339"/>
        <end position="357"/>
    </location>
</feature>
<keyword evidence="5 8" id="KW-0812">Transmembrane</keyword>
<dbReference type="AlphaFoldDB" id="A0A2M8ESC0"/>
<evidence type="ECO:0000313" key="10">
    <source>
        <dbReference type="EMBL" id="PJC28020.1"/>
    </source>
</evidence>
<feature type="transmembrane region" description="Helical" evidence="8">
    <location>
        <begin position="118"/>
        <end position="135"/>
    </location>
</feature>
<feature type="transmembrane region" description="Helical" evidence="8">
    <location>
        <begin position="401"/>
        <end position="419"/>
    </location>
</feature>
<protein>
    <recommendedName>
        <fullName evidence="9">ArnT-like N-terminal domain-containing protein</fullName>
    </recommendedName>
</protein>
<feature type="domain" description="ArnT-like N-terminal" evidence="9">
    <location>
        <begin position="12"/>
        <end position="176"/>
    </location>
</feature>
<evidence type="ECO:0000256" key="8">
    <source>
        <dbReference type="SAM" id="Phobius"/>
    </source>
</evidence>
<keyword evidence="7 8" id="KW-0472">Membrane</keyword>
<keyword evidence="6 8" id="KW-1133">Transmembrane helix</keyword>
<feature type="transmembrane region" description="Helical" evidence="8">
    <location>
        <begin position="166"/>
        <end position="181"/>
    </location>
</feature>
<keyword evidence="3" id="KW-0328">Glycosyltransferase</keyword>
<dbReference type="GO" id="GO:0016763">
    <property type="term" value="F:pentosyltransferase activity"/>
    <property type="evidence" value="ECO:0007669"/>
    <property type="project" value="TreeGrafter"/>
</dbReference>
<dbReference type="GO" id="GO:0005886">
    <property type="term" value="C:plasma membrane"/>
    <property type="evidence" value="ECO:0007669"/>
    <property type="project" value="UniProtKB-SubCell"/>
</dbReference>
<feature type="transmembrane region" description="Helical" evidence="8">
    <location>
        <begin position="314"/>
        <end position="332"/>
    </location>
</feature>
<feature type="transmembrane region" description="Helical" evidence="8">
    <location>
        <begin position="142"/>
        <end position="160"/>
    </location>
</feature>
<keyword evidence="2" id="KW-1003">Cell membrane</keyword>
<feature type="transmembrane region" description="Helical" evidence="8">
    <location>
        <begin position="369"/>
        <end position="389"/>
    </location>
</feature>
<dbReference type="InterPro" id="IPR050297">
    <property type="entry name" value="LipidA_mod_glycosyltrf_83"/>
</dbReference>
<evidence type="ECO:0000259" key="9">
    <source>
        <dbReference type="Pfam" id="PF02366"/>
    </source>
</evidence>
<dbReference type="PANTHER" id="PTHR33908">
    <property type="entry name" value="MANNOSYLTRANSFERASE YKCB-RELATED"/>
    <property type="match status" value="1"/>
</dbReference>
<evidence type="ECO:0000256" key="6">
    <source>
        <dbReference type="ARBA" id="ARBA00022989"/>
    </source>
</evidence>
<evidence type="ECO:0000256" key="5">
    <source>
        <dbReference type="ARBA" id="ARBA00022692"/>
    </source>
</evidence>
<dbReference type="GO" id="GO:0009103">
    <property type="term" value="P:lipopolysaccharide biosynthetic process"/>
    <property type="evidence" value="ECO:0007669"/>
    <property type="project" value="UniProtKB-ARBA"/>
</dbReference>
<evidence type="ECO:0000313" key="11">
    <source>
        <dbReference type="Proteomes" id="UP000229816"/>
    </source>
</evidence>
<name>A0A2M8ESC0_9BACT</name>